<dbReference type="Pfam" id="PF00512">
    <property type="entry name" value="HisKA"/>
    <property type="match status" value="1"/>
</dbReference>
<evidence type="ECO:0000256" key="2">
    <source>
        <dbReference type="ARBA" id="ARBA00004370"/>
    </source>
</evidence>
<dbReference type="Gene3D" id="1.10.287.130">
    <property type="match status" value="1"/>
</dbReference>
<dbReference type="InterPro" id="IPR050428">
    <property type="entry name" value="TCS_sensor_his_kinase"/>
</dbReference>
<evidence type="ECO:0000256" key="6">
    <source>
        <dbReference type="ARBA" id="ARBA00022692"/>
    </source>
</evidence>
<evidence type="ECO:0000259" key="11">
    <source>
        <dbReference type="PROSITE" id="PS50109"/>
    </source>
</evidence>
<evidence type="ECO:0000313" key="13">
    <source>
        <dbReference type="Proteomes" id="UP001449178"/>
    </source>
</evidence>
<dbReference type="RefSeq" id="WP_026878897.1">
    <property type="nucleotide sequence ID" value="NZ_AZOD01000015.1"/>
</dbReference>
<dbReference type="Gene3D" id="3.30.565.10">
    <property type="entry name" value="Histidine kinase-like ATPase, C-terminal domain"/>
    <property type="match status" value="1"/>
</dbReference>
<keyword evidence="9 10" id="KW-0472">Membrane</keyword>
<evidence type="ECO:0000256" key="1">
    <source>
        <dbReference type="ARBA" id="ARBA00000085"/>
    </source>
</evidence>
<dbReference type="GO" id="GO:0005524">
    <property type="term" value="F:ATP binding"/>
    <property type="evidence" value="ECO:0007669"/>
    <property type="project" value="UniProtKB-KW"/>
</dbReference>
<comment type="catalytic activity">
    <reaction evidence="1">
        <text>ATP + protein L-histidine = ADP + protein N-phospho-L-histidine.</text>
        <dbReference type="EC" id="2.7.13.3"/>
    </reaction>
</comment>
<dbReference type="InterPro" id="IPR005467">
    <property type="entry name" value="His_kinase_dom"/>
</dbReference>
<dbReference type="Proteomes" id="UP001449178">
    <property type="component" value="Chromosome"/>
</dbReference>
<feature type="domain" description="Histidine kinase" evidence="11">
    <location>
        <begin position="142"/>
        <end position="344"/>
    </location>
</feature>
<evidence type="ECO:0000256" key="7">
    <source>
        <dbReference type="ARBA" id="ARBA00022777"/>
    </source>
</evidence>
<keyword evidence="13" id="KW-1185">Reference proteome</keyword>
<dbReference type="SUPFAM" id="SSF55874">
    <property type="entry name" value="ATPase domain of HSP90 chaperone/DNA topoisomerase II/histidine kinase"/>
    <property type="match status" value="1"/>
</dbReference>
<dbReference type="PROSITE" id="PS50109">
    <property type="entry name" value="HIS_KIN"/>
    <property type="match status" value="1"/>
</dbReference>
<keyword evidence="7" id="KW-0418">Kinase</keyword>
<comment type="subcellular location">
    <subcellularLocation>
        <location evidence="2">Membrane</location>
    </subcellularLocation>
</comment>
<keyword evidence="12" id="KW-0547">Nucleotide-binding</keyword>
<dbReference type="PRINTS" id="PR00344">
    <property type="entry name" value="BCTRLSENSOR"/>
</dbReference>
<proteinExistence type="predicted"/>
<dbReference type="EC" id="2.7.13.3" evidence="3"/>
<keyword evidence="8 10" id="KW-1133">Transmembrane helix</keyword>
<dbReference type="PANTHER" id="PTHR45436">
    <property type="entry name" value="SENSOR HISTIDINE KINASE YKOH"/>
    <property type="match status" value="1"/>
</dbReference>
<protein>
    <recommendedName>
        <fullName evidence="3">histidine kinase</fullName>
        <ecNumber evidence="3">2.7.13.3</ecNumber>
    </recommendedName>
</protein>
<organism evidence="12 13">
    <name type="scientific">Ignatzschineria larvae DSM 13226</name>
    <dbReference type="NCBI Taxonomy" id="1111732"/>
    <lineage>
        <taxon>Bacteria</taxon>
        <taxon>Pseudomonadati</taxon>
        <taxon>Pseudomonadota</taxon>
        <taxon>Gammaproteobacteria</taxon>
        <taxon>Cardiobacteriales</taxon>
        <taxon>Ignatzschineriaceae</taxon>
        <taxon>Ignatzschineria</taxon>
    </lineage>
</organism>
<dbReference type="PANTHER" id="PTHR45436:SF7">
    <property type="entry name" value="SENSOR PROTEIN BASS"/>
    <property type="match status" value="1"/>
</dbReference>
<evidence type="ECO:0000256" key="10">
    <source>
        <dbReference type="SAM" id="Phobius"/>
    </source>
</evidence>
<gene>
    <name evidence="12" type="ORF">WMO13_10210</name>
</gene>
<dbReference type="SUPFAM" id="SSF47384">
    <property type="entry name" value="Homodimeric domain of signal transducing histidine kinase"/>
    <property type="match status" value="1"/>
</dbReference>
<keyword evidence="6 10" id="KW-0812">Transmembrane</keyword>
<evidence type="ECO:0000256" key="8">
    <source>
        <dbReference type="ARBA" id="ARBA00022989"/>
    </source>
</evidence>
<evidence type="ECO:0000256" key="3">
    <source>
        <dbReference type="ARBA" id="ARBA00012438"/>
    </source>
</evidence>
<dbReference type="InterPro" id="IPR036097">
    <property type="entry name" value="HisK_dim/P_sf"/>
</dbReference>
<evidence type="ECO:0000256" key="9">
    <source>
        <dbReference type="ARBA" id="ARBA00023136"/>
    </source>
</evidence>
<dbReference type="InterPro" id="IPR036890">
    <property type="entry name" value="HATPase_C_sf"/>
</dbReference>
<dbReference type="InterPro" id="IPR003661">
    <property type="entry name" value="HisK_dim/P_dom"/>
</dbReference>
<keyword evidence="12" id="KW-0067">ATP-binding</keyword>
<dbReference type="CDD" id="cd00082">
    <property type="entry name" value="HisKA"/>
    <property type="match status" value="1"/>
</dbReference>
<feature type="transmembrane region" description="Helical" evidence="10">
    <location>
        <begin position="58"/>
        <end position="77"/>
    </location>
</feature>
<accession>A0ABZ3BYU9</accession>
<dbReference type="SMART" id="SM00388">
    <property type="entry name" value="HisKA"/>
    <property type="match status" value="1"/>
</dbReference>
<evidence type="ECO:0000313" key="12">
    <source>
        <dbReference type="EMBL" id="WZW87720.1"/>
    </source>
</evidence>
<dbReference type="Pfam" id="PF02518">
    <property type="entry name" value="HATPase_c"/>
    <property type="match status" value="1"/>
</dbReference>
<keyword evidence="4" id="KW-0597">Phosphoprotein</keyword>
<name>A0ABZ3BYU9_9GAMM</name>
<dbReference type="EMBL" id="CP150637">
    <property type="protein sequence ID" value="WZW87720.1"/>
    <property type="molecule type" value="Genomic_DNA"/>
</dbReference>
<keyword evidence="5" id="KW-0808">Transferase</keyword>
<reference evidence="12 13" key="1">
    <citation type="submission" date="2024-03" db="EMBL/GenBank/DDBJ databases">
        <title>Complete Genome Sequence and Annotation of Ignatzschineria larvae DSM 13226.</title>
        <authorList>
            <person name="Cantrell E."/>
            <person name="Burcham Z.M."/>
        </authorList>
    </citation>
    <scope>NUCLEOTIDE SEQUENCE [LARGE SCALE GENOMIC DNA]</scope>
    <source>
        <strain evidence="12 13">DSM 13226</strain>
    </source>
</reference>
<feature type="transmembrane region" description="Helical" evidence="10">
    <location>
        <begin position="7"/>
        <end position="28"/>
    </location>
</feature>
<sequence length="344" mass="38667">MSLKRRLMWLFSLILLVSGVIIIALVGYETSEQMDILTDTGLTDSEKIQEMQHEIQEILVAISIFVGVVLLGALLMIRYVTNQFLTPFVNLVDQLSERGSLNLTPIIIESRSKEISLIVGKVNHLLLNISQRIDHEKQFTADVAHELRTPLAGMRLTLELMDDLPEKPLLIARIDELLITIERLLQFARASHKLHSDQVAELSLYQEVIQPLQNEYRDNFPHLIIWNIPADLKVRGDASLLYLLLKNLLDNAQFYAGQGESTEVSAQKTATGIALIVEDRGPGMSEAQRLAMTERFQRADESRQGFGLGLNIVQKIVEAHQGSVRFEARKDGRSGLRVVVSLAI</sequence>
<dbReference type="InterPro" id="IPR004358">
    <property type="entry name" value="Sig_transdc_His_kin-like_C"/>
</dbReference>
<evidence type="ECO:0000256" key="4">
    <source>
        <dbReference type="ARBA" id="ARBA00022553"/>
    </source>
</evidence>
<evidence type="ECO:0000256" key="5">
    <source>
        <dbReference type="ARBA" id="ARBA00022679"/>
    </source>
</evidence>
<dbReference type="SMART" id="SM00387">
    <property type="entry name" value="HATPase_c"/>
    <property type="match status" value="1"/>
</dbReference>
<dbReference type="InterPro" id="IPR003594">
    <property type="entry name" value="HATPase_dom"/>
</dbReference>